<sequence length="39" mass="4617">MNVPGEDEIEAMRAHEENLRQRKAVRQALKDNNGILRKW</sequence>
<dbReference type="EMBL" id="LAZR01012128">
    <property type="protein sequence ID" value="KKM35346.1"/>
    <property type="molecule type" value="Genomic_DNA"/>
</dbReference>
<proteinExistence type="predicted"/>
<gene>
    <name evidence="1" type="ORF">LCGC14_1564860</name>
</gene>
<accession>A0A0F9ILB8</accession>
<dbReference type="AlphaFoldDB" id="A0A0F9ILB8"/>
<reference evidence="1" key="1">
    <citation type="journal article" date="2015" name="Nature">
        <title>Complex archaea that bridge the gap between prokaryotes and eukaryotes.</title>
        <authorList>
            <person name="Spang A."/>
            <person name="Saw J.H."/>
            <person name="Jorgensen S.L."/>
            <person name="Zaremba-Niedzwiedzka K."/>
            <person name="Martijn J."/>
            <person name="Lind A.E."/>
            <person name="van Eijk R."/>
            <person name="Schleper C."/>
            <person name="Guy L."/>
            <person name="Ettema T.J."/>
        </authorList>
    </citation>
    <scope>NUCLEOTIDE SEQUENCE</scope>
</reference>
<protein>
    <submittedName>
        <fullName evidence="1">Uncharacterized protein</fullName>
    </submittedName>
</protein>
<comment type="caution">
    <text evidence="1">The sequence shown here is derived from an EMBL/GenBank/DDBJ whole genome shotgun (WGS) entry which is preliminary data.</text>
</comment>
<name>A0A0F9ILB8_9ZZZZ</name>
<organism evidence="1">
    <name type="scientific">marine sediment metagenome</name>
    <dbReference type="NCBI Taxonomy" id="412755"/>
    <lineage>
        <taxon>unclassified sequences</taxon>
        <taxon>metagenomes</taxon>
        <taxon>ecological metagenomes</taxon>
    </lineage>
</organism>
<evidence type="ECO:0000313" key="1">
    <source>
        <dbReference type="EMBL" id="KKM35346.1"/>
    </source>
</evidence>